<evidence type="ECO:0000259" key="1">
    <source>
        <dbReference type="PROSITE" id="PS50006"/>
    </source>
</evidence>
<evidence type="ECO:0000313" key="3">
    <source>
        <dbReference type="Proteomes" id="UP001152130"/>
    </source>
</evidence>
<sequence>MDQAVTRPPQEVPAAYLHLVDTRSNNQSQLAAVNLTPRTTSPVRTADLQDWSGYSFQVSKKMPNDILALTKNHSTLAIDDDLEMMVSRNHCEVYVVVYEPTVNHIYVRDRKSSNGTLVNGKTIGSGPDISPGYLLQHGDVIEIRPY</sequence>
<protein>
    <recommendedName>
        <fullName evidence="1">FHA domain-containing protein</fullName>
    </recommendedName>
</protein>
<dbReference type="SUPFAM" id="SSF49879">
    <property type="entry name" value="SMAD/FHA domain"/>
    <property type="match status" value="1"/>
</dbReference>
<accession>A0A9W8PMV5</accession>
<evidence type="ECO:0000313" key="2">
    <source>
        <dbReference type="EMBL" id="KAJ4012181.1"/>
    </source>
</evidence>
<dbReference type="InterPro" id="IPR000253">
    <property type="entry name" value="FHA_dom"/>
</dbReference>
<dbReference type="AlphaFoldDB" id="A0A9W8PMV5"/>
<dbReference type="Pfam" id="PF00498">
    <property type="entry name" value="FHA"/>
    <property type="match status" value="1"/>
</dbReference>
<dbReference type="Proteomes" id="UP001152130">
    <property type="component" value="Unassembled WGS sequence"/>
</dbReference>
<dbReference type="PROSITE" id="PS50006">
    <property type="entry name" value="FHA_DOMAIN"/>
    <property type="match status" value="1"/>
</dbReference>
<gene>
    <name evidence="2" type="ORF">NW766_007482</name>
</gene>
<keyword evidence="3" id="KW-1185">Reference proteome</keyword>
<name>A0A9W8PMV5_9HYPO</name>
<proteinExistence type="predicted"/>
<feature type="domain" description="FHA" evidence="1">
    <location>
        <begin position="86"/>
        <end position="123"/>
    </location>
</feature>
<organism evidence="2 3">
    <name type="scientific">Fusarium irregulare</name>
    <dbReference type="NCBI Taxonomy" id="2494466"/>
    <lineage>
        <taxon>Eukaryota</taxon>
        <taxon>Fungi</taxon>
        <taxon>Dikarya</taxon>
        <taxon>Ascomycota</taxon>
        <taxon>Pezizomycotina</taxon>
        <taxon>Sordariomycetes</taxon>
        <taxon>Hypocreomycetidae</taxon>
        <taxon>Hypocreales</taxon>
        <taxon>Nectriaceae</taxon>
        <taxon>Fusarium</taxon>
        <taxon>Fusarium incarnatum-equiseti species complex</taxon>
    </lineage>
</organism>
<comment type="caution">
    <text evidence="2">The sequence shown here is derived from an EMBL/GenBank/DDBJ whole genome shotgun (WGS) entry which is preliminary data.</text>
</comment>
<dbReference type="Gene3D" id="2.60.200.20">
    <property type="match status" value="1"/>
</dbReference>
<dbReference type="EMBL" id="JAPDHF010000010">
    <property type="protein sequence ID" value="KAJ4012181.1"/>
    <property type="molecule type" value="Genomic_DNA"/>
</dbReference>
<dbReference type="InterPro" id="IPR008984">
    <property type="entry name" value="SMAD_FHA_dom_sf"/>
</dbReference>
<reference evidence="2" key="1">
    <citation type="submission" date="2022-10" db="EMBL/GenBank/DDBJ databases">
        <title>Fusarium specimens isolated from Avocado Roots.</title>
        <authorList>
            <person name="Stajich J."/>
            <person name="Roper C."/>
            <person name="Heimlech-Rivalta G."/>
        </authorList>
    </citation>
    <scope>NUCLEOTIDE SEQUENCE</scope>
    <source>
        <strain evidence="2">CF00143</strain>
    </source>
</reference>